<protein>
    <submittedName>
        <fullName evidence="1">UPF0102 protein YraN</fullName>
    </submittedName>
</protein>
<gene>
    <name evidence="1" type="ORF">MNBD_GAMMA25-1549</name>
</gene>
<dbReference type="InterPro" id="IPR011335">
    <property type="entry name" value="Restrct_endonuc-II-like"/>
</dbReference>
<dbReference type="NCBIfam" id="NF009150">
    <property type="entry name" value="PRK12497.1-3"/>
    <property type="match status" value="1"/>
</dbReference>
<dbReference type="SUPFAM" id="SSF52980">
    <property type="entry name" value="Restriction endonuclease-like"/>
    <property type="match status" value="1"/>
</dbReference>
<name>A0A3B1B5V5_9ZZZZ</name>
<dbReference type="InterPro" id="IPR011856">
    <property type="entry name" value="tRNA_endonuc-like_dom_sf"/>
</dbReference>
<proteinExistence type="inferred from homology"/>
<dbReference type="HAMAP" id="MF_00048">
    <property type="entry name" value="UPF0102"/>
    <property type="match status" value="1"/>
</dbReference>
<dbReference type="InterPro" id="IPR003509">
    <property type="entry name" value="UPF0102_YraN-like"/>
</dbReference>
<dbReference type="AlphaFoldDB" id="A0A3B1B5V5"/>
<sequence>MACEYLQAQGLHLLERNFRVVQGEIDLIMEDRRSLIFVEVRFRRNNNFGTGAETINQSKQRKLLTAAACYLQRYPRQAERPARFDVVSMMLENSRYSINWIKNAFQANI</sequence>
<dbReference type="Pfam" id="PF02021">
    <property type="entry name" value="UPF0102"/>
    <property type="match status" value="1"/>
</dbReference>
<dbReference type="Gene3D" id="3.40.1350.10">
    <property type="match status" value="1"/>
</dbReference>
<dbReference type="NCBIfam" id="TIGR00252">
    <property type="entry name" value="YraN family protein"/>
    <property type="match status" value="1"/>
</dbReference>
<dbReference type="PANTHER" id="PTHR34039">
    <property type="entry name" value="UPF0102 PROTEIN YRAN"/>
    <property type="match status" value="1"/>
</dbReference>
<evidence type="ECO:0000313" key="1">
    <source>
        <dbReference type="EMBL" id="VAX11562.1"/>
    </source>
</evidence>
<dbReference type="GO" id="GO:0003676">
    <property type="term" value="F:nucleic acid binding"/>
    <property type="evidence" value="ECO:0007669"/>
    <property type="project" value="InterPro"/>
</dbReference>
<organism evidence="1">
    <name type="scientific">hydrothermal vent metagenome</name>
    <dbReference type="NCBI Taxonomy" id="652676"/>
    <lineage>
        <taxon>unclassified sequences</taxon>
        <taxon>metagenomes</taxon>
        <taxon>ecological metagenomes</taxon>
    </lineage>
</organism>
<dbReference type="PANTHER" id="PTHR34039:SF1">
    <property type="entry name" value="UPF0102 PROTEIN YRAN"/>
    <property type="match status" value="1"/>
</dbReference>
<accession>A0A3B1B5V5</accession>
<reference evidence="1" key="1">
    <citation type="submission" date="2018-06" db="EMBL/GenBank/DDBJ databases">
        <authorList>
            <person name="Zhirakovskaya E."/>
        </authorList>
    </citation>
    <scope>NUCLEOTIDE SEQUENCE</scope>
</reference>
<dbReference type="EMBL" id="UOFY01000071">
    <property type="protein sequence ID" value="VAX11562.1"/>
    <property type="molecule type" value="Genomic_DNA"/>
</dbReference>